<dbReference type="InterPro" id="IPR001387">
    <property type="entry name" value="Cro/C1-type_HTH"/>
</dbReference>
<evidence type="ECO:0000259" key="2">
    <source>
        <dbReference type="PROSITE" id="PS50943"/>
    </source>
</evidence>
<dbReference type="EMBL" id="JAMQBK010000024">
    <property type="protein sequence ID" value="MCM2370827.1"/>
    <property type="molecule type" value="Genomic_DNA"/>
</dbReference>
<dbReference type="SUPFAM" id="SSF47413">
    <property type="entry name" value="lambda repressor-like DNA-binding domains"/>
    <property type="match status" value="1"/>
</dbReference>
<name>A0ABT0U1T9_9BACT</name>
<dbReference type="Proteomes" id="UP001202961">
    <property type="component" value="Unassembled WGS sequence"/>
</dbReference>
<accession>A0ABT0U1T9</accession>
<dbReference type="Pfam" id="PF01381">
    <property type="entry name" value="HTH_3"/>
    <property type="match status" value="1"/>
</dbReference>
<evidence type="ECO:0000313" key="4">
    <source>
        <dbReference type="Proteomes" id="UP001202961"/>
    </source>
</evidence>
<gene>
    <name evidence="3" type="ORF">NB063_09430</name>
</gene>
<dbReference type="InterPro" id="IPR010982">
    <property type="entry name" value="Lambda_DNA-bd_dom_sf"/>
</dbReference>
<reference evidence="3 4" key="1">
    <citation type="journal article" date="2022" name="Syst. Appl. Microbiol.">
        <title>Rhodopirellula aestuarii sp. nov., a novel member of the genus Rhodopirellula isolated from brackish sediments collected in the Tagus River estuary, Portugal.</title>
        <authorList>
            <person name="Vitorino I.R."/>
            <person name="Klimek D."/>
            <person name="Calusinska M."/>
            <person name="Lobo-da-Cunha A."/>
            <person name="Vasconcelos V."/>
            <person name="Lage O.M."/>
        </authorList>
    </citation>
    <scope>NUCLEOTIDE SEQUENCE [LARGE SCALE GENOMIC DNA]</scope>
    <source>
        <strain evidence="3 4">ICT_H3.1</strain>
    </source>
</reference>
<dbReference type="Gene3D" id="1.10.260.40">
    <property type="entry name" value="lambda repressor-like DNA-binding domains"/>
    <property type="match status" value="1"/>
</dbReference>
<proteinExistence type="predicted"/>
<feature type="compositionally biased region" description="Basic and acidic residues" evidence="1">
    <location>
        <begin position="221"/>
        <end position="240"/>
    </location>
</feature>
<evidence type="ECO:0000313" key="3">
    <source>
        <dbReference type="EMBL" id="MCM2370827.1"/>
    </source>
</evidence>
<protein>
    <submittedName>
        <fullName evidence="3">Helix-turn-helix transcriptional regulator</fullName>
    </submittedName>
</protein>
<comment type="caution">
    <text evidence="3">The sequence shown here is derived from an EMBL/GenBank/DDBJ whole genome shotgun (WGS) entry which is preliminary data.</text>
</comment>
<organism evidence="3 4">
    <name type="scientific">Aporhodopirellula aestuarii</name>
    <dbReference type="NCBI Taxonomy" id="2950107"/>
    <lineage>
        <taxon>Bacteria</taxon>
        <taxon>Pseudomonadati</taxon>
        <taxon>Planctomycetota</taxon>
        <taxon>Planctomycetia</taxon>
        <taxon>Pirellulales</taxon>
        <taxon>Pirellulaceae</taxon>
        <taxon>Aporhodopirellula</taxon>
    </lineage>
</organism>
<dbReference type="PROSITE" id="PS50943">
    <property type="entry name" value="HTH_CROC1"/>
    <property type="match status" value="1"/>
</dbReference>
<feature type="region of interest" description="Disordered" evidence="1">
    <location>
        <begin position="203"/>
        <end position="240"/>
    </location>
</feature>
<sequence length="240" mass="27449">MSWDRLDSSDWSALDRLRQIHHTNQLSRRFSYNDIYFTAGTGSSESADFVVAEAESTRWRRAVDQTKARIVENLDRVREQLRPLEESHTTSVTDVAAAVADIRALLSLSITELSAILDVKRPTIYSWLRGDSQPHPRNLERIAFLHQISQRWDELSGRPLRRHLRHAFDENGTTLFSLLKSDELDFDEIDKHLLALSKLPSSQKLPSTKELSAKHGLSSEAHPDAELIRDIESGRRLTND</sequence>
<evidence type="ECO:0000256" key="1">
    <source>
        <dbReference type="SAM" id="MobiDB-lite"/>
    </source>
</evidence>
<keyword evidence="4" id="KW-1185">Reference proteome</keyword>
<feature type="domain" description="HTH cro/C1-type" evidence="2">
    <location>
        <begin position="99"/>
        <end position="155"/>
    </location>
</feature>
<dbReference type="RefSeq" id="WP_250928471.1">
    <property type="nucleotide sequence ID" value="NZ_JAMQBK010000024.1"/>
</dbReference>